<keyword evidence="3" id="KW-1185">Reference proteome</keyword>
<dbReference type="InterPro" id="IPR037365">
    <property type="entry name" value="Slowmo/Ups"/>
</dbReference>
<dbReference type="EMBL" id="QMKO01001558">
    <property type="protein sequence ID" value="RTG88709.1"/>
    <property type="molecule type" value="Genomic_DNA"/>
</dbReference>
<accession>A0A430QLY4</accession>
<name>A0A430QLY4_SCHBO</name>
<dbReference type="STRING" id="6184.A0A430QLY4"/>
<proteinExistence type="predicted"/>
<dbReference type="AlphaFoldDB" id="A0A430QLY4"/>
<gene>
    <name evidence="2" type="ORF">DC041_0004937</name>
</gene>
<protein>
    <recommendedName>
        <fullName evidence="1">PRELI/MSF1 domain-containing protein</fullName>
    </recommendedName>
</protein>
<comment type="caution">
    <text evidence="2">The sequence shown here is derived from an EMBL/GenBank/DDBJ whole genome shotgun (WGS) entry which is preliminary data.</text>
</comment>
<dbReference type="PROSITE" id="PS50904">
    <property type="entry name" value="PRELI_MSF1"/>
    <property type="match status" value="1"/>
</dbReference>
<evidence type="ECO:0000259" key="1">
    <source>
        <dbReference type="PROSITE" id="PS50904"/>
    </source>
</evidence>
<sequence>MLSDTRRWSEKFVIKHPWHDVVSSVQFKYPNPYNPNVLNIDVINRQVDLTGGAMLSCKLINSSWPMFHMGHLKALEYSCIQVPNKRMVSNTINIDFQGVLSGMEHMEYTVHPENKDWTVLEHSISVKAFSLIAMSAVSMSKQNAHQGREALNWVIDYRLPAIRSSHSNRPGELTGTNFPGQLNTPLSSNVPSFSNPTVQTMDSPFQTSGHVTLTSPTLSSSYQKSSNSLFFADIPRHIPPSSQFSKDFSTQSPNDSLESTLETLSRDVTSITDTIVKRSQRVAHLFSGIDEYVVIL</sequence>
<evidence type="ECO:0000313" key="3">
    <source>
        <dbReference type="Proteomes" id="UP000290809"/>
    </source>
</evidence>
<dbReference type="GO" id="GO:0005758">
    <property type="term" value="C:mitochondrial intermembrane space"/>
    <property type="evidence" value="ECO:0007669"/>
    <property type="project" value="InterPro"/>
</dbReference>
<dbReference type="Pfam" id="PF04707">
    <property type="entry name" value="PRELI"/>
    <property type="match status" value="1"/>
</dbReference>
<reference evidence="2 3" key="1">
    <citation type="journal article" date="2019" name="PLoS Pathog.">
        <title>Genome sequence of the bovine parasite Schistosoma bovis Tanzania.</title>
        <authorList>
            <person name="Oey H."/>
            <person name="Zakrzewski M."/>
            <person name="Gobert G."/>
            <person name="Gravermann K."/>
            <person name="Stoye J."/>
            <person name="Jones M."/>
            <person name="Mcmanus D."/>
            <person name="Krause L."/>
        </authorList>
    </citation>
    <scope>NUCLEOTIDE SEQUENCE [LARGE SCALE GENOMIC DNA]</scope>
    <source>
        <strain evidence="2 3">TAN1997</strain>
    </source>
</reference>
<dbReference type="PANTHER" id="PTHR11158">
    <property type="entry name" value="MSF1/PX19 RELATED"/>
    <property type="match status" value="1"/>
</dbReference>
<dbReference type="Proteomes" id="UP000290809">
    <property type="component" value="Unassembled WGS sequence"/>
</dbReference>
<evidence type="ECO:0000313" key="2">
    <source>
        <dbReference type="EMBL" id="RTG88709.1"/>
    </source>
</evidence>
<feature type="domain" description="PRELI/MSF1" evidence="1">
    <location>
        <begin position="5"/>
        <end position="163"/>
    </location>
</feature>
<organism evidence="2 3">
    <name type="scientific">Schistosoma bovis</name>
    <name type="common">Blood fluke</name>
    <dbReference type="NCBI Taxonomy" id="6184"/>
    <lineage>
        <taxon>Eukaryota</taxon>
        <taxon>Metazoa</taxon>
        <taxon>Spiralia</taxon>
        <taxon>Lophotrochozoa</taxon>
        <taxon>Platyhelminthes</taxon>
        <taxon>Trematoda</taxon>
        <taxon>Digenea</taxon>
        <taxon>Strigeidida</taxon>
        <taxon>Schistosomatoidea</taxon>
        <taxon>Schistosomatidae</taxon>
        <taxon>Schistosoma</taxon>
    </lineage>
</organism>
<dbReference type="InterPro" id="IPR006797">
    <property type="entry name" value="PRELI/MSF1_dom"/>
</dbReference>